<organism evidence="5 7">
    <name type="scientific">Aeromonas taiwanensis</name>
    <dbReference type="NCBI Taxonomy" id="633417"/>
    <lineage>
        <taxon>Bacteria</taxon>
        <taxon>Pseudomonadati</taxon>
        <taxon>Pseudomonadota</taxon>
        <taxon>Gammaproteobacteria</taxon>
        <taxon>Aeromonadales</taxon>
        <taxon>Aeromonadaceae</taxon>
        <taxon>Aeromonas</taxon>
    </lineage>
</organism>
<evidence type="ECO:0000256" key="2">
    <source>
        <dbReference type="ARBA" id="ARBA00023315"/>
    </source>
</evidence>
<dbReference type="RefSeq" id="WP_134695333.1">
    <property type="nucleotide sequence ID" value="NZ_QORJ01000011.1"/>
</dbReference>
<evidence type="ECO:0000313" key="7">
    <source>
        <dbReference type="Proteomes" id="UP000297914"/>
    </source>
</evidence>
<gene>
    <name evidence="4" type="ORF">DRM93_07395</name>
    <name evidence="5" type="ORF">DRM94_07395</name>
</gene>
<dbReference type="CDD" id="cd04301">
    <property type="entry name" value="NAT_SF"/>
    <property type="match status" value="1"/>
</dbReference>
<evidence type="ECO:0000313" key="6">
    <source>
        <dbReference type="Proteomes" id="UP000297720"/>
    </source>
</evidence>
<dbReference type="GO" id="GO:0016747">
    <property type="term" value="F:acyltransferase activity, transferring groups other than amino-acyl groups"/>
    <property type="evidence" value="ECO:0007669"/>
    <property type="project" value="InterPro"/>
</dbReference>
<comment type="caution">
    <text evidence="5">The sequence shown here is derived from an EMBL/GenBank/DDBJ whole genome shotgun (WGS) entry which is preliminary data.</text>
</comment>
<dbReference type="Pfam" id="PF00583">
    <property type="entry name" value="Acetyltransf_1"/>
    <property type="match status" value="1"/>
</dbReference>
<keyword evidence="6" id="KW-1185">Reference proteome</keyword>
<evidence type="ECO:0000313" key="5">
    <source>
        <dbReference type="EMBL" id="TFF82123.1"/>
    </source>
</evidence>
<dbReference type="Proteomes" id="UP000297914">
    <property type="component" value="Unassembled WGS sequence"/>
</dbReference>
<sequence>MVEIIRADLHDSRHGEALIALLDEYARDEMGGGTALADEVKANLARALADRPGAHVLLAWVDGEPAGVATCFEGFSTFACQPLLNLHDLAVHPAHRGRGIGKRLLAEAERLARELGCCKLTLEVLEGNKVAQAAYRASGFAGYELVPEVGRALFWQKTLG</sequence>
<evidence type="ECO:0000256" key="1">
    <source>
        <dbReference type="ARBA" id="ARBA00022679"/>
    </source>
</evidence>
<name>A0A5F0KDE0_9GAMM</name>
<dbReference type="InterPro" id="IPR016181">
    <property type="entry name" value="Acyl_CoA_acyltransferase"/>
</dbReference>
<feature type="domain" description="N-acetyltransferase" evidence="3">
    <location>
        <begin position="3"/>
        <end position="160"/>
    </location>
</feature>
<dbReference type="EMBL" id="QORK01000010">
    <property type="protein sequence ID" value="TFF82123.1"/>
    <property type="molecule type" value="Genomic_DNA"/>
</dbReference>
<reference evidence="5 7" key="1">
    <citation type="submission" date="2018-06" db="EMBL/GenBank/DDBJ databases">
        <title>Occurrence of a novel blaKPC-2- and qnrS2- harbouring IncP6 plasmid from Aeromonas taiwanensis isolates recovered from the river sediments.</title>
        <authorList>
            <person name="Zheng B."/>
            <person name="Yu X."/>
            <person name="Xiao Y."/>
        </authorList>
    </citation>
    <scope>NUCLEOTIDE SEQUENCE [LARGE SCALE GENOMIC DNA]</scope>
    <source>
        <strain evidence="4 6">1713</strain>
        <strain evidence="5 7">198</strain>
    </source>
</reference>
<dbReference type="InterPro" id="IPR000182">
    <property type="entry name" value="GNAT_dom"/>
</dbReference>
<dbReference type="PANTHER" id="PTHR43877">
    <property type="entry name" value="AMINOALKYLPHOSPHONATE N-ACETYLTRANSFERASE-RELATED-RELATED"/>
    <property type="match status" value="1"/>
</dbReference>
<dbReference type="PROSITE" id="PS51186">
    <property type="entry name" value="GNAT"/>
    <property type="match status" value="1"/>
</dbReference>
<keyword evidence="2" id="KW-0012">Acyltransferase</keyword>
<dbReference type="InterPro" id="IPR050832">
    <property type="entry name" value="Bact_Acetyltransf"/>
</dbReference>
<dbReference type="EMBL" id="QORL01000010">
    <property type="protein sequence ID" value="TFF77857.1"/>
    <property type="molecule type" value="Genomic_DNA"/>
</dbReference>
<dbReference type="OrthoDB" id="9799601at2"/>
<dbReference type="Gene3D" id="3.40.630.30">
    <property type="match status" value="1"/>
</dbReference>
<protein>
    <submittedName>
        <fullName evidence="5">GNAT family N-acetyltransferase</fullName>
    </submittedName>
</protein>
<proteinExistence type="predicted"/>
<evidence type="ECO:0000313" key="4">
    <source>
        <dbReference type="EMBL" id="TFF77857.1"/>
    </source>
</evidence>
<dbReference type="AlphaFoldDB" id="A0A5F0KDE0"/>
<keyword evidence="1 5" id="KW-0808">Transferase</keyword>
<dbReference type="SUPFAM" id="SSF55729">
    <property type="entry name" value="Acyl-CoA N-acyltransferases (Nat)"/>
    <property type="match status" value="1"/>
</dbReference>
<accession>A0A5F0KDE0</accession>
<evidence type="ECO:0000259" key="3">
    <source>
        <dbReference type="PROSITE" id="PS51186"/>
    </source>
</evidence>
<dbReference type="Proteomes" id="UP000297720">
    <property type="component" value="Unassembled WGS sequence"/>
</dbReference>